<dbReference type="GeneID" id="93091977"/>
<dbReference type="RefSeq" id="WP_013363131.1">
    <property type="nucleotide sequence ID" value="NZ_CP058603.1"/>
</dbReference>
<dbReference type="EMBL" id="WDOP01000004">
    <property type="protein sequence ID" value="KAB7486521.1"/>
    <property type="molecule type" value="Genomic_DNA"/>
</dbReference>
<protein>
    <submittedName>
        <fullName evidence="2">Uncharacterized protein</fullName>
    </submittedName>
</protein>
<proteinExistence type="predicted"/>
<dbReference type="Proteomes" id="UP000451386">
    <property type="component" value="Unassembled WGS sequence"/>
</dbReference>
<gene>
    <name evidence="2" type="ORF">GBA83_05755</name>
</gene>
<feature type="region of interest" description="Disordered" evidence="1">
    <location>
        <begin position="1"/>
        <end position="31"/>
    </location>
</feature>
<accession>A0A6I1DRU1</accession>
<comment type="caution">
    <text evidence="2">The sequence shown here is derived from an EMBL/GenBank/DDBJ whole genome shotgun (WGS) entry which is preliminary data.</text>
</comment>
<organism evidence="2 3">
    <name type="scientific">Bifidobacterium bifidum</name>
    <dbReference type="NCBI Taxonomy" id="1681"/>
    <lineage>
        <taxon>Bacteria</taxon>
        <taxon>Bacillati</taxon>
        <taxon>Actinomycetota</taxon>
        <taxon>Actinomycetes</taxon>
        <taxon>Bifidobacteriales</taxon>
        <taxon>Bifidobacteriaceae</taxon>
        <taxon>Bifidobacterium</taxon>
    </lineage>
</organism>
<sequence>MTEEGSSSDGNDADGSWRGLETAGIPKPGAWSRQRMSLATIRDGKIDYGTKDGKTDYSADYPVAGLYGAIDTALATVNRLLDPESSDDEWNDVIRNGLAADGGGVEHPFSDASRWWWAQRRFQPDSLCSGQADSNYLAAKLDDGCSPDGAWTRKATDAITNNVYWYTDATGFPIPDGLQLDSRVNPQEIVSRAYDAVLIPMDDGDWHVTVYCPATLSRPVVDRDGNEIDITRMKPGDEAYWNPASHVGVGTKQHPCQTVEVTVGGQKPFWAAVDGDYR</sequence>
<evidence type="ECO:0000313" key="3">
    <source>
        <dbReference type="Proteomes" id="UP000451386"/>
    </source>
</evidence>
<feature type="compositionally biased region" description="Low complexity" evidence="1">
    <location>
        <begin position="1"/>
        <end position="16"/>
    </location>
</feature>
<evidence type="ECO:0000256" key="1">
    <source>
        <dbReference type="SAM" id="MobiDB-lite"/>
    </source>
</evidence>
<evidence type="ECO:0000313" key="2">
    <source>
        <dbReference type="EMBL" id="KAB7486521.1"/>
    </source>
</evidence>
<name>A0A6I1DRU1_BIFBI</name>
<reference evidence="2 3" key="1">
    <citation type="journal article" date="2019" name="Nat. Med.">
        <title>A library of human gut bacterial isolates paired with longitudinal multiomics data enables mechanistic microbiome research.</title>
        <authorList>
            <person name="Poyet M."/>
            <person name="Groussin M."/>
            <person name="Gibbons S.M."/>
            <person name="Avila-Pacheco J."/>
            <person name="Jiang X."/>
            <person name="Kearney S.M."/>
            <person name="Perrotta A.R."/>
            <person name="Berdy B."/>
            <person name="Zhao S."/>
            <person name="Lieberman T.D."/>
            <person name="Swanson P.K."/>
            <person name="Smith M."/>
            <person name="Roesemann S."/>
            <person name="Alexander J.E."/>
            <person name="Rich S.A."/>
            <person name="Livny J."/>
            <person name="Vlamakis H."/>
            <person name="Clish C."/>
            <person name="Bullock K."/>
            <person name="Deik A."/>
            <person name="Scott J."/>
            <person name="Pierce K.A."/>
            <person name="Xavier R.J."/>
            <person name="Alm E.J."/>
        </authorList>
    </citation>
    <scope>NUCLEOTIDE SEQUENCE [LARGE SCALE GENOMIC DNA]</scope>
    <source>
        <strain evidence="2 3">BIOML-A13</strain>
    </source>
</reference>
<dbReference type="AlphaFoldDB" id="A0A6I1DRU1"/>